<keyword evidence="2" id="KW-1185">Reference proteome</keyword>
<accession>A0A2I0KNH8</accession>
<comment type="caution">
    <text evidence="1">The sequence shown here is derived from an EMBL/GenBank/DDBJ whole genome shotgun (WGS) entry which is preliminary data.</text>
</comment>
<dbReference type="EMBL" id="PGOL01000475">
    <property type="protein sequence ID" value="PKI70047.1"/>
    <property type="molecule type" value="Genomic_DNA"/>
</dbReference>
<reference evidence="1 2" key="1">
    <citation type="submission" date="2017-11" db="EMBL/GenBank/DDBJ databases">
        <title>De-novo sequencing of pomegranate (Punica granatum L.) genome.</title>
        <authorList>
            <person name="Akparov Z."/>
            <person name="Amiraslanov A."/>
            <person name="Hajiyeva S."/>
            <person name="Abbasov M."/>
            <person name="Kaur K."/>
            <person name="Hamwieh A."/>
            <person name="Solovyev V."/>
            <person name="Salamov A."/>
            <person name="Braich B."/>
            <person name="Kosarev P."/>
            <person name="Mahmoud A."/>
            <person name="Hajiyev E."/>
            <person name="Babayeva S."/>
            <person name="Izzatullayeva V."/>
            <person name="Mammadov A."/>
            <person name="Mammadov A."/>
            <person name="Sharifova S."/>
            <person name="Ojaghi J."/>
            <person name="Eynullazada K."/>
            <person name="Bayramov B."/>
            <person name="Abdulazimova A."/>
            <person name="Shahmuradov I."/>
        </authorList>
    </citation>
    <scope>NUCLEOTIDE SEQUENCE [LARGE SCALE GENOMIC DNA]</scope>
    <source>
        <strain evidence="2">cv. AG2017</strain>
        <tissue evidence="1">Leaf</tissue>
    </source>
</reference>
<sequence length="243" mass="27222">MSSLSHFKGKGLVEPILEKGKGLDEPFRGEGFIEPFGGKGFVECFSGKCSSCPFPKGARPALFRERACPTSLRGERARRALLERVSSSPFEREKVRRTFSLSSPFSRRACQAFHLWVGIRAYVHSHLHLHAYTPSHLCASLPMPSHLCLHAFLREGLIESFWGKGSSSPFEREKVSLTLPQEGLVKPFASRVRVHAYARPFLRLRAYMPPRVRTFASTLVHAYTPFLGGLDEPMAGRFVQSSS</sequence>
<evidence type="ECO:0000313" key="1">
    <source>
        <dbReference type="EMBL" id="PKI70047.1"/>
    </source>
</evidence>
<evidence type="ECO:0000313" key="2">
    <source>
        <dbReference type="Proteomes" id="UP000233551"/>
    </source>
</evidence>
<dbReference type="AlphaFoldDB" id="A0A2I0KNH8"/>
<gene>
    <name evidence="1" type="ORF">CRG98_009510</name>
</gene>
<name>A0A2I0KNH8_PUNGR</name>
<organism evidence="1 2">
    <name type="scientific">Punica granatum</name>
    <name type="common">Pomegranate</name>
    <dbReference type="NCBI Taxonomy" id="22663"/>
    <lineage>
        <taxon>Eukaryota</taxon>
        <taxon>Viridiplantae</taxon>
        <taxon>Streptophyta</taxon>
        <taxon>Embryophyta</taxon>
        <taxon>Tracheophyta</taxon>
        <taxon>Spermatophyta</taxon>
        <taxon>Magnoliopsida</taxon>
        <taxon>eudicotyledons</taxon>
        <taxon>Gunneridae</taxon>
        <taxon>Pentapetalae</taxon>
        <taxon>rosids</taxon>
        <taxon>malvids</taxon>
        <taxon>Myrtales</taxon>
        <taxon>Lythraceae</taxon>
        <taxon>Punica</taxon>
    </lineage>
</organism>
<protein>
    <submittedName>
        <fullName evidence="1">Uncharacterized protein</fullName>
    </submittedName>
</protein>
<proteinExistence type="predicted"/>
<dbReference type="Proteomes" id="UP000233551">
    <property type="component" value="Unassembled WGS sequence"/>
</dbReference>